<feature type="domain" description="ABC transporter" evidence="13">
    <location>
        <begin position="497"/>
        <end position="752"/>
    </location>
</feature>
<dbReference type="PROSITE" id="PS50929">
    <property type="entry name" value="ABC_TM1F"/>
    <property type="match status" value="2"/>
</dbReference>
<dbReference type="GeneID" id="37062813"/>
<feature type="domain" description="ABC transmembrane type-1" evidence="14">
    <location>
        <begin position="802"/>
        <end position="1082"/>
    </location>
</feature>
<organism evidence="15 16">
    <name type="scientific">Aspergillus heteromorphus CBS 117.55</name>
    <dbReference type="NCBI Taxonomy" id="1448321"/>
    <lineage>
        <taxon>Eukaryota</taxon>
        <taxon>Fungi</taxon>
        <taxon>Dikarya</taxon>
        <taxon>Ascomycota</taxon>
        <taxon>Pezizomycotina</taxon>
        <taxon>Eurotiomycetes</taxon>
        <taxon>Eurotiomycetidae</taxon>
        <taxon>Eurotiales</taxon>
        <taxon>Aspergillaceae</taxon>
        <taxon>Aspergillus</taxon>
        <taxon>Aspergillus subgen. Circumdati</taxon>
    </lineage>
</organism>
<feature type="transmembrane region" description="Helical" evidence="11">
    <location>
        <begin position="66"/>
        <end position="85"/>
    </location>
</feature>
<dbReference type="GO" id="GO:0140359">
    <property type="term" value="F:ABC-type transporter activity"/>
    <property type="evidence" value="ECO:0007669"/>
    <property type="project" value="InterPro"/>
</dbReference>
<feature type="transmembrane region" description="Helical" evidence="11">
    <location>
        <begin position="1026"/>
        <end position="1047"/>
    </location>
</feature>
<protein>
    <submittedName>
        <fullName evidence="15">ABC bile acid transporter</fullName>
    </submittedName>
</protein>
<keyword evidence="8 11" id="KW-1133">Transmembrane helix</keyword>
<dbReference type="CDD" id="cd18596">
    <property type="entry name" value="ABC_6TM_VMR1_D1_like"/>
    <property type="match status" value="1"/>
</dbReference>
<dbReference type="SMART" id="SM00382">
    <property type="entry name" value="AAA"/>
    <property type="match status" value="2"/>
</dbReference>
<evidence type="ECO:0000256" key="1">
    <source>
        <dbReference type="ARBA" id="ARBA00004141"/>
    </source>
</evidence>
<dbReference type="GO" id="GO:0016020">
    <property type="term" value="C:membrane"/>
    <property type="evidence" value="ECO:0007669"/>
    <property type="project" value="UniProtKB-SubCell"/>
</dbReference>
<evidence type="ECO:0000256" key="3">
    <source>
        <dbReference type="ARBA" id="ARBA00022448"/>
    </source>
</evidence>
<dbReference type="FunFam" id="3.40.50.300:FF:000610">
    <property type="entry name" value="Multidrug resistance-associated ABC transporter"/>
    <property type="match status" value="1"/>
</dbReference>
<keyword evidence="3" id="KW-0813">Transport</keyword>
<dbReference type="VEuPathDB" id="FungiDB:BO70DRAFT_323193"/>
<feature type="transmembrane region" description="Helical" evidence="11">
    <location>
        <begin position="798"/>
        <end position="817"/>
    </location>
</feature>
<keyword evidence="6" id="KW-0547">Nucleotide-binding</keyword>
<feature type="compositionally biased region" description="Basic and acidic residues" evidence="10">
    <location>
        <begin position="758"/>
        <end position="776"/>
    </location>
</feature>
<dbReference type="InterPro" id="IPR003593">
    <property type="entry name" value="AAA+_ATPase"/>
</dbReference>
<keyword evidence="12" id="KW-0732">Signal</keyword>
<proteinExistence type="inferred from homology"/>
<evidence type="ECO:0000256" key="4">
    <source>
        <dbReference type="ARBA" id="ARBA00022692"/>
    </source>
</evidence>
<keyword evidence="7" id="KW-0067">ATP-binding</keyword>
<keyword evidence="16" id="KW-1185">Reference proteome</keyword>
<feature type="signal peptide" evidence="12">
    <location>
        <begin position="1"/>
        <end position="23"/>
    </location>
</feature>
<feature type="transmembrane region" description="Helical" evidence="11">
    <location>
        <begin position="451"/>
        <end position="471"/>
    </location>
</feature>
<comment type="caution">
    <text evidence="15">The sequence shown here is derived from an EMBL/GenBank/DDBJ whole genome shotgun (WGS) entry which is preliminary data.</text>
</comment>
<dbReference type="Pfam" id="PF00664">
    <property type="entry name" value="ABC_membrane"/>
    <property type="match status" value="2"/>
</dbReference>
<dbReference type="CDD" id="cd18604">
    <property type="entry name" value="ABC_6TM_VMR1_D2_like"/>
    <property type="match status" value="1"/>
</dbReference>
<dbReference type="GO" id="GO:0005524">
    <property type="term" value="F:ATP binding"/>
    <property type="evidence" value="ECO:0007669"/>
    <property type="project" value="UniProtKB-KW"/>
</dbReference>
<dbReference type="PANTHER" id="PTHR24223">
    <property type="entry name" value="ATP-BINDING CASSETTE SUB-FAMILY C"/>
    <property type="match status" value="1"/>
</dbReference>
<keyword evidence="9 11" id="KW-0472">Membrane</keyword>
<evidence type="ECO:0000256" key="2">
    <source>
        <dbReference type="ARBA" id="ARBA00009726"/>
    </source>
</evidence>
<dbReference type="PANTHER" id="PTHR24223:SF456">
    <property type="entry name" value="MULTIDRUG RESISTANCE-ASSOCIATED PROTEIN LETHAL(2)03659"/>
    <property type="match status" value="1"/>
</dbReference>
<feature type="transmembrane region" description="Helical" evidence="11">
    <location>
        <begin position="837"/>
        <end position="859"/>
    </location>
</feature>
<evidence type="ECO:0000256" key="5">
    <source>
        <dbReference type="ARBA" id="ARBA00022737"/>
    </source>
</evidence>
<name>A0A317V5T3_9EURO</name>
<dbReference type="InterPro" id="IPR050173">
    <property type="entry name" value="ABC_transporter_C-like"/>
</dbReference>
<dbReference type="OrthoDB" id="6500128at2759"/>
<accession>A0A317V5T3</accession>
<reference evidence="15 16" key="1">
    <citation type="submission" date="2016-12" db="EMBL/GenBank/DDBJ databases">
        <title>The genomes of Aspergillus section Nigri reveals drivers in fungal speciation.</title>
        <authorList>
            <consortium name="DOE Joint Genome Institute"/>
            <person name="Vesth T.C."/>
            <person name="Nybo J."/>
            <person name="Theobald S."/>
            <person name="Brandl J."/>
            <person name="Frisvad J.C."/>
            <person name="Nielsen K.F."/>
            <person name="Lyhne E.K."/>
            <person name="Kogle M.E."/>
            <person name="Kuo A."/>
            <person name="Riley R."/>
            <person name="Clum A."/>
            <person name="Nolan M."/>
            <person name="Lipzen A."/>
            <person name="Salamov A."/>
            <person name="Henrissat B."/>
            <person name="Wiebenga A."/>
            <person name="De Vries R.P."/>
            <person name="Grigoriev I.V."/>
            <person name="Mortensen U.H."/>
            <person name="Andersen M.R."/>
            <person name="Baker S.E."/>
        </authorList>
    </citation>
    <scope>NUCLEOTIDE SEQUENCE [LARGE SCALE GENOMIC DNA]</scope>
    <source>
        <strain evidence="15 16">CBS 117.55</strain>
    </source>
</reference>
<dbReference type="InterPro" id="IPR036640">
    <property type="entry name" value="ABC1_TM_sf"/>
</dbReference>
<evidence type="ECO:0000256" key="12">
    <source>
        <dbReference type="SAM" id="SignalP"/>
    </source>
</evidence>
<keyword evidence="4 11" id="KW-0812">Transmembrane</keyword>
<feature type="transmembrane region" description="Helical" evidence="11">
    <location>
        <begin position="406"/>
        <end position="431"/>
    </location>
</feature>
<dbReference type="InterPro" id="IPR027417">
    <property type="entry name" value="P-loop_NTPase"/>
</dbReference>
<feature type="transmembrane region" description="Helical" evidence="11">
    <location>
        <begin position="219"/>
        <end position="245"/>
    </location>
</feature>
<dbReference type="Gene3D" id="3.40.50.300">
    <property type="entry name" value="P-loop containing nucleotide triphosphate hydrolases"/>
    <property type="match status" value="2"/>
</dbReference>
<dbReference type="GO" id="GO:0016887">
    <property type="term" value="F:ATP hydrolysis activity"/>
    <property type="evidence" value="ECO:0007669"/>
    <property type="project" value="InterPro"/>
</dbReference>
<evidence type="ECO:0000256" key="9">
    <source>
        <dbReference type="ARBA" id="ARBA00023136"/>
    </source>
</evidence>
<evidence type="ECO:0000259" key="13">
    <source>
        <dbReference type="PROSITE" id="PS50893"/>
    </source>
</evidence>
<dbReference type="PROSITE" id="PS50893">
    <property type="entry name" value="ABC_TRANSPORTER_2"/>
    <property type="match status" value="2"/>
</dbReference>
<feature type="chain" id="PRO_5016374603" evidence="12">
    <location>
        <begin position="24"/>
        <end position="1368"/>
    </location>
</feature>
<dbReference type="CDD" id="cd03244">
    <property type="entry name" value="ABCC_MRP_domain2"/>
    <property type="match status" value="1"/>
</dbReference>
<feature type="domain" description="ABC transmembrane type-1" evidence="14">
    <location>
        <begin position="285"/>
        <end position="470"/>
    </location>
</feature>
<dbReference type="Gene3D" id="1.20.1560.10">
    <property type="entry name" value="ABC transporter type 1, transmembrane domain"/>
    <property type="match status" value="2"/>
</dbReference>
<dbReference type="FunFam" id="1.20.1560.10:FF:000013">
    <property type="entry name" value="ABC transporter C family member 2"/>
    <property type="match status" value="1"/>
</dbReference>
<evidence type="ECO:0000313" key="16">
    <source>
        <dbReference type="Proteomes" id="UP000247233"/>
    </source>
</evidence>
<evidence type="ECO:0000256" key="7">
    <source>
        <dbReference type="ARBA" id="ARBA00022840"/>
    </source>
</evidence>
<evidence type="ECO:0000256" key="10">
    <source>
        <dbReference type="SAM" id="MobiDB-lite"/>
    </source>
</evidence>
<dbReference type="InterPro" id="IPR003439">
    <property type="entry name" value="ABC_transporter-like_ATP-bd"/>
</dbReference>
<dbReference type="Pfam" id="PF00005">
    <property type="entry name" value="ABC_tran"/>
    <property type="match status" value="2"/>
</dbReference>
<dbReference type="EMBL" id="MSFL01000036">
    <property type="protein sequence ID" value="PWY68398.1"/>
    <property type="molecule type" value="Genomic_DNA"/>
</dbReference>
<feature type="transmembrane region" description="Helical" evidence="11">
    <location>
        <begin position="914"/>
        <end position="935"/>
    </location>
</feature>
<feature type="transmembrane region" description="Helical" evidence="11">
    <location>
        <begin position="941"/>
        <end position="962"/>
    </location>
</feature>
<gene>
    <name evidence="15" type="ORF">BO70DRAFT_323193</name>
</gene>
<dbReference type="GO" id="GO:0005737">
    <property type="term" value="C:cytoplasm"/>
    <property type="evidence" value="ECO:0007669"/>
    <property type="project" value="UniProtKB-ARBA"/>
</dbReference>
<feature type="transmembrane region" description="Helical" evidence="11">
    <location>
        <begin position="178"/>
        <end position="199"/>
    </location>
</feature>
<feature type="transmembrane region" description="Helical" evidence="11">
    <location>
        <begin position="1053"/>
        <end position="1073"/>
    </location>
</feature>
<evidence type="ECO:0000313" key="15">
    <source>
        <dbReference type="EMBL" id="PWY68398.1"/>
    </source>
</evidence>
<dbReference type="SUPFAM" id="SSF52540">
    <property type="entry name" value="P-loop containing nucleoside triphosphate hydrolases"/>
    <property type="match status" value="2"/>
</dbReference>
<evidence type="ECO:0000256" key="8">
    <source>
        <dbReference type="ARBA" id="ARBA00022989"/>
    </source>
</evidence>
<evidence type="ECO:0000259" key="14">
    <source>
        <dbReference type="PROSITE" id="PS50929"/>
    </source>
</evidence>
<comment type="subcellular location">
    <subcellularLocation>
        <location evidence="1">Membrane</location>
        <topology evidence="1">Multi-pass membrane protein</topology>
    </subcellularLocation>
</comment>
<dbReference type="InterPro" id="IPR011527">
    <property type="entry name" value="ABC1_TM_dom"/>
</dbReference>
<sequence>MVGKLVQALLWCVMLARWTTLTGDMPIASRFSMGLKAALCCSITTGIVAVEDWLTRGMAGKRENPFLVWMEYGFGAVIILIALSYPRNPATFHMGRPVDGENNSSILGLLTFKWSSPLITLAGRRRELNLSDLPLLKGDMRTHSLQDEFLITQGRLAAGKNSCSLFEHTLFSLYSGRLFCQLALSVPLACLAFTPQFALYRMLRLLEAHSLGDADRVSLTQWSLVLGLAIGASLWLENWLIWIALNKVSVPMTGQLSALLYRKAVRCDSRRPDAKPNGAQSEGNNVMNLIAIDVPRIATVACFLYSNFLQAMKLAVACTLLAQLLGWQSLLTGLSCLGLFYPLQTRCLSRCSAAEQQLASVRDRKMAALTEVINGIRQVKFAGLESKWEERLNGIRDCELRAQHMAFLWHVMNLTVHLLGPVVVSAVSLTAHNWIYGPLAPSVAFPALSTIGYLQFILGLIPELLSGVMAARISIRRVKGFLGTPELLGVPTPSHCIEFEHATLSYHKHHSSEGGVLRDVSVIFPPQELTVVSGRTGSGKSLLLTAIVGESVILSGVLRRPLPPPYEDIHSPATIGMNWILDNAVAYVAQTPWIEAGTIRDNICFGLPLNPVRYSKVMAACALTKDLELFEHNDLTYLGPNGVNLSGGQKVRVGLARALYSRAGILILDDIFNAVDVHTAHHLLAHALAGELSRGRTRVLATHHVDLCLPKASFHVQIADGIVRSMRKTIDSQHQSPRISMNPSDTNYRSTCSNLPIQEHDRHDGTTREAPSTKHEARGHGSTAWLLFRQYMKASGGWLPWATLIGCYVVYQGLLMVQYRWVGSWSAESSITSSEHGGVACFMSMYAGIAGVACLAGSLRAYVTLYTSLNAATQLFRLMLSAILRAPLQWLDKIPPGWILNRLTADFYMLDSRIGFDIIAVLNAAMDCVGVIMGGVLVRPILIVFAVALAVGSFWYTSRYLAAARDVKRLESITRSPVYEQIASSLQGIVTIRAFGQEERYIKRVQAKLDHQAQASWHLYLFNRWFTLRINVLGATFSTVTALATIARKDITGLMVGFALAFTNHLSFALVTLSRAYSTLEMDMDGVERILEYCKIEKESSAGSEVPAEWPERGGLSVVNLTVSYDPDTASVLRNVSFSVEPGQRIGIVGRTGAGKSTLALALFRFLEARDGSISIDGVNISTIKLKHLRRRLAMIPQNPVLFTGTIRSNLDPFDAYDDDTILRALKNVQWPAKGLDSQGILASVITEGGSNLSHGQRQLLCLVRAILSRPAILVLDEATSAVDRATDALIQQSIRTGFGRERPTLLVIAHRIQTIADFDKVLVMDAGQVVEFGSPRDLLRRQDGAFRRLVGNDAERDGLQRVINAAG</sequence>
<evidence type="ECO:0000256" key="11">
    <source>
        <dbReference type="SAM" id="Phobius"/>
    </source>
</evidence>
<evidence type="ECO:0000256" key="6">
    <source>
        <dbReference type="ARBA" id="ARBA00022741"/>
    </source>
</evidence>
<dbReference type="STRING" id="1448321.A0A317V5T3"/>
<dbReference type="PROSITE" id="PS00211">
    <property type="entry name" value="ABC_TRANSPORTER_1"/>
    <property type="match status" value="2"/>
</dbReference>
<keyword evidence="5" id="KW-0677">Repeat</keyword>
<dbReference type="SUPFAM" id="SSF90123">
    <property type="entry name" value="ABC transporter transmembrane region"/>
    <property type="match status" value="2"/>
</dbReference>
<dbReference type="RefSeq" id="XP_025395207.1">
    <property type="nucleotide sequence ID" value="XM_025540576.1"/>
</dbReference>
<feature type="domain" description="ABC transporter" evidence="13">
    <location>
        <begin position="1116"/>
        <end position="1352"/>
    </location>
</feature>
<dbReference type="Proteomes" id="UP000247233">
    <property type="component" value="Unassembled WGS sequence"/>
</dbReference>
<dbReference type="InterPro" id="IPR017871">
    <property type="entry name" value="ABC_transporter-like_CS"/>
</dbReference>
<comment type="similarity">
    <text evidence="2">Belongs to the ABC transporter superfamily. ABCC family. Conjugate transporter (TC 3.A.1.208) subfamily.</text>
</comment>
<dbReference type="CDD" id="cd03250">
    <property type="entry name" value="ABCC_MRP_domain1"/>
    <property type="match status" value="1"/>
</dbReference>
<feature type="region of interest" description="Disordered" evidence="10">
    <location>
        <begin position="756"/>
        <end position="776"/>
    </location>
</feature>